<dbReference type="Pfam" id="PF00275">
    <property type="entry name" value="EPSP_synthase"/>
    <property type="match status" value="1"/>
</dbReference>
<dbReference type="GeneID" id="87636530"/>
<feature type="binding site" evidence="7">
    <location>
        <position position="185"/>
    </location>
    <ligand>
        <name>3-phosphoshikimate</name>
        <dbReference type="ChEBI" id="CHEBI:145989"/>
    </ligand>
</feature>
<geneLocation type="plasmid" evidence="9 10">
    <name>unnamed1</name>
</geneLocation>
<dbReference type="InterPro" id="IPR006264">
    <property type="entry name" value="EPSP_synthase"/>
</dbReference>
<dbReference type="GO" id="GO:0009073">
    <property type="term" value="P:aromatic amino acid family biosynthetic process"/>
    <property type="evidence" value="ECO:0007669"/>
    <property type="project" value="UniProtKB-KW"/>
</dbReference>
<feature type="binding site" evidence="7">
    <location>
        <position position="46"/>
    </location>
    <ligand>
        <name>3-phosphoshikimate</name>
        <dbReference type="ChEBI" id="CHEBI:145989"/>
    </ligand>
</feature>
<sequence>MNTSNIITGGDTMPAFTIVPTAARITPGATLRGTVTPPGSKSYSARAVLAAGMAPGRSRIRRIANSRNVRALIDAVAALGAETRFEGGDLVVVGPARLRNDQTIDVGNSGIVLRLLLGATAHLHRTTFVTKYPESLGRRSNIEMLDALRRLGVDADWQERDGRLPISTYGAGIHGGSTSIESRKSSQFLSGLLYLGGRLDSALEIHVPDELKAPSMVRTTQQVLAIAGVETSASPDGLQYHVAAGTAFAPAQFSVGSDPASTAALLALAAALDSDVSIRHTGLTELDGVVDYVRSAGGNVTAGSDEIRVQGDPAALKPLDFDGSLSPDSVLPLAALSAHADGTSIFRNIEHIRYKECDRISDFRTELRKVGIESEETVDSLIIHGNPAGATRSAVIDSHFDHAIVLAFTLIGARSKHGLVIENSGVVGQTYPDFFRDAAELGIGLQLSAEPAVKAGA</sequence>
<evidence type="ECO:0000256" key="2">
    <source>
        <dbReference type="ARBA" id="ARBA00009948"/>
    </source>
</evidence>
<feature type="active site" description="Proton acceptor" evidence="7">
    <location>
        <position position="328"/>
    </location>
</feature>
<dbReference type="AlphaFoldDB" id="A0A7H8N085"/>
<dbReference type="InterPro" id="IPR013792">
    <property type="entry name" value="RNA3'P_cycl/enolpyr_Trfase_a/b"/>
</dbReference>
<comment type="catalytic activity">
    <reaction evidence="6">
        <text>3-phosphoshikimate + phosphoenolpyruvate = 5-O-(1-carboxyvinyl)-3-phosphoshikimate + phosphate</text>
        <dbReference type="Rhea" id="RHEA:21256"/>
        <dbReference type="ChEBI" id="CHEBI:43474"/>
        <dbReference type="ChEBI" id="CHEBI:57701"/>
        <dbReference type="ChEBI" id="CHEBI:58702"/>
        <dbReference type="ChEBI" id="CHEBI:145989"/>
        <dbReference type="EC" id="2.5.1.19"/>
    </reaction>
    <physiologicalReaction direction="left-to-right" evidence="6">
        <dbReference type="Rhea" id="RHEA:21257"/>
    </physiologicalReaction>
</comment>
<comment type="caution">
    <text evidence="7">Lacks conserved residue(s) required for the propagation of feature annotation.</text>
</comment>
<dbReference type="PANTHER" id="PTHR21090:SF5">
    <property type="entry name" value="PENTAFUNCTIONAL AROM POLYPEPTIDE"/>
    <property type="match status" value="1"/>
</dbReference>
<dbReference type="InterPro" id="IPR023193">
    <property type="entry name" value="EPSP_synthase_CS"/>
</dbReference>
<dbReference type="GO" id="GO:0008652">
    <property type="term" value="P:amino acid biosynthetic process"/>
    <property type="evidence" value="ECO:0007669"/>
    <property type="project" value="UniProtKB-KW"/>
</dbReference>
<dbReference type="GO" id="GO:0005737">
    <property type="term" value="C:cytoplasm"/>
    <property type="evidence" value="ECO:0007669"/>
    <property type="project" value="UniProtKB-SubCell"/>
</dbReference>
<evidence type="ECO:0000256" key="3">
    <source>
        <dbReference type="ARBA" id="ARBA00022605"/>
    </source>
</evidence>
<gene>
    <name evidence="7 9" type="primary">aroA</name>
    <name evidence="9" type="ORF">HUT09_35250</name>
</gene>
<proteinExistence type="inferred from homology"/>
<feature type="binding site" evidence="7">
    <location>
        <position position="41"/>
    </location>
    <ligand>
        <name>3-phosphoshikimate</name>
        <dbReference type="ChEBI" id="CHEBI:145989"/>
    </ligand>
</feature>
<feature type="binding site" evidence="7">
    <location>
        <position position="355"/>
    </location>
    <ligand>
        <name>3-phosphoshikimate</name>
        <dbReference type="ChEBI" id="CHEBI:145989"/>
    </ligand>
</feature>
<dbReference type="GO" id="GO:0003866">
    <property type="term" value="F:3-phosphoshikimate 1-carboxyvinyltransferase activity"/>
    <property type="evidence" value="ECO:0007669"/>
    <property type="project" value="UniProtKB-UniRule"/>
</dbReference>
<keyword evidence="4 7" id="KW-0808">Transferase</keyword>
<feature type="binding site" evidence="7">
    <location>
        <position position="186"/>
    </location>
    <ligand>
        <name>3-phosphoshikimate</name>
        <dbReference type="ChEBI" id="CHEBI:145989"/>
    </ligand>
</feature>
<feature type="binding site" evidence="7">
    <location>
        <position position="187"/>
    </location>
    <ligand>
        <name>phosphoenolpyruvate</name>
        <dbReference type="ChEBI" id="CHEBI:58702"/>
    </ligand>
</feature>
<evidence type="ECO:0000259" key="8">
    <source>
        <dbReference type="Pfam" id="PF00275"/>
    </source>
</evidence>
<comment type="similarity">
    <text evidence="2 7">Belongs to the EPSP synthase family.</text>
</comment>
<organism evidence="9 10">
    <name type="scientific">Streptomyces microflavus</name>
    <name type="common">Streptomyces lipmanii</name>
    <dbReference type="NCBI Taxonomy" id="1919"/>
    <lineage>
        <taxon>Bacteria</taxon>
        <taxon>Bacillati</taxon>
        <taxon>Actinomycetota</taxon>
        <taxon>Actinomycetes</taxon>
        <taxon>Kitasatosporales</taxon>
        <taxon>Streptomycetaceae</taxon>
        <taxon>Streptomyces</taxon>
    </lineage>
</organism>
<reference evidence="9 10" key="1">
    <citation type="submission" date="2020-06" db="EMBL/GenBank/DDBJ databases">
        <title>Genome mining for natural products.</title>
        <authorList>
            <person name="Zhang B."/>
            <person name="Shi J."/>
            <person name="Ge H."/>
        </authorList>
    </citation>
    <scope>NUCLEOTIDE SEQUENCE [LARGE SCALE GENOMIC DNA]</scope>
    <source>
        <strain evidence="9 10">NA06532</strain>
        <plasmid evidence="9 10">unnamed1</plasmid>
    </source>
</reference>
<keyword evidence="5 7" id="KW-0057">Aromatic amino acid biosynthesis</keyword>
<keyword evidence="7" id="KW-0963">Cytoplasm</keyword>
<dbReference type="EMBL" id="CP054927">
    <property type="protein sequence ID" value="QKW47806.1"/>
    <property type="molecule type" value="Genomic_DNA"/>
</dbReference>
<evidence type="ECO:0000256" key="6">
    <source>
        <dbReference type="ARBA" id="ARBA00044633"/>
    </source>
</evidence>
<evidence type="ECO:0000256" key="5">
    <source>
        <dbReference type="ARBA" id="ARBA00023141"/>
    </source>
</evidence>
<keyword evidence="9" id="KW-0614">Plasmid</keyword>
<dbReference type="PROSITE" id="PS00885">
    <property type="entry name" value="EPSP_SYNTHASE_2"/>
    <property type="match status" value="1"/>
</dbReference>
<comment type="subunit">
    <text evidence="7">Monomer.</text>
</comment>
<feature type="binding site" evidence="7">
    <location>
        <position position="110"/>
    </location>
    <ligand>
        <name>phosphoenolpyruvate</name>
        <dbReference type="ChEBI" id="CHEBI:58702"/>
    </ligand>
</feature>
<accession>A0A7H8N085</accession>
<dbReference type="PANTHER" id="PTHR21090">
    <property type="entry name" value="AROM/DEHYDROQUINATE SYNTHASE"/>
    <property type="match status" value="1"/>
</dbReference>
<dbReference type="NCBIfam" id="TIGR01356">
    <property type="entry name" value="aroA"/>
    <property type="match status" value="1"/>
</dbReference>
<dbReference type="PIRSF" id="PIRSF000505">
    <property type="entry name" value="EPSPS"/>
    <property type="match status" value="1"/>
</dbReference>
<feature type="binding site" evidence="7">
    <location>
        <position position="187"/>
    </location>
    <ligand>
        <name>3-phosphoshikimate</name>
        <dbReference type="ChEBI" id="CHEBI:145989"/>
    </ligand>
</feature>
<dbReference type="HAMAP" id="MF_00210">
    <property type="entry name" value="EPSP_synth"/>
    <property type="match status" value="1"/>
</dbReference>
<evidence type="ECO:0000313" key="9">
    <source>
        <dbReference type="EMBL" id="QKW47806.1"/>
    </source>
</evidence>
<dbReference type="EC" id="2.5.1.19" evidence="7"/>
<dbReference type="Gene3D" id="3.65.10.10">
    <property type="entry name" value="Enolpyruvate transferase domain"/>
    <property type="match status" value="2"/>
</dbReference>
<name>A0A7H8N085_STRMI</name>
<comment type="function">
    <text evidence="7">Catalyzes the transfer of the enolpyruvyl moiety of phosphoenolpyruvate (PEP) to the 5-hydroxyl of shikimate-3-phosphate (S3P) to produce enolpyruvyl shikimate-3-phosphate and inorganic phosphate.</text>
</comment>
<dbReference type="GO" id="GO:0009423">
    <property type="term" value="P:chorismate biosynthetic process"/>
    <property type="evidence" value="ECO:0007669"/>
    <property type="project" value="UniProtKB-UniRule"/>
</dbReference>
<feature type="binding site" evidence="7">
    <location>
        <position position="328"/>
    </location>
    <ligand>
        <name>3-phosphoshikimate</name>
        <dbReference type="ChEBI" id="CHEBI:145989"/>
    </ligand>
</feature>
<evidence type="ECO:0000256" key="4">
    <source>
        <dbReference type="ARBA" id="ARBA00022679"/>
    </source>
</evidence>
<evidence type="ECO:0000256" key="1">
    <source>
        <dbReference type="ARBA" id="ARBA00004811"/>
    </source>
</evidence>
<dbReference type="UniPathway" id="UPA00053">
    <property type="reaction ID" value="UER00089"/>
</dbReference>
<feature type="binding site" evidence="7">
    <location>
        <position position="429"/>
    </location>
    <ligand>
        <name>phosphoenolpyruvate</name>
        <dbReference type="ChEBI" id="CHEBI:58702"/>
    </ligand>
</feature>
<evidence type="ECO:0000256" key="7">
    <source>
        <dbReference type="HAMAP-Rule" id="MF_00210"/>
    </source>
</evidence>
<feature type="binding site" evidence="7">
    <location>
        <position position="42"/>
    </location>
    <ligand>
        <name>3-phosphoshikimate</name>
        <dbReference type="ChEBI" id="CHEBI:145989"/>
    </ligand>
</feature>
<dbReference type="RefSeq" id="WP_176145683.1">
    <property type="nucleotide sequence ID" value="NZ_CP054927.1"/>
</dbReference>
<dbReference type="Proteomes" id="UP000509345">
    <property type="component" value="Plasmid unnamed1"/>
</dbReference>
<evidence type="ECO:0000313" key="10">
    <source>
        <dbReference type="Proteomes" id="UP000509345"/>
    </source>
</evidence>
<keyword evidence="3 7" id="KW-0028">Amino-acid biosynthesis</keyword>
<comment type="subcellular location">
    <subcellularLocation>
        <location evidence="7">Cytoplasm</location>
    </subcellularLocation>
</comment>
<dbReference type="SUPFAM" id="SSF55205">
    <property type="entry name" value="EPT/RTPC-like"/>
    <property type="match status" value="1"/>
</dbReference>
<feature type="binding site" evidence="7">
    <location>
        <position position="139"/>
    </location>
    <ligand>
        <name>phosphoenolpyruvate</name>
        <dbReference type="ChEBI" id="CHEBI:58702"/>
    </ligand>
</feature>
<feature type="binding site" evidence="7">
    <location>
        <position position="41"/>
    </location>
    <ligand>
        <name>phosphoenolpyruvate</name>
        <dbReference type="ChEBI" id="CHEBI:58702"/>
    </ligand>
</feature>
<dbReference type="InterPro" id="IPR036968">
    <property type="entry name" value="Enolpyruvate_Tfrase_sf"/>
</dbReference>
<comment type="pathway">
    <text evidence="1 7">Metabolic intermediate biosynthesis; chorismate biosynthesis; chorismate from D-erythrose 4-phosphate and phosphoenolpyruvate: step 6/7.</text>
</comment>
<protein>
    <recommendedName>
        <fullName evidence="7">3-phosphoshikimate 1-carboxyvinyltransferase</fullName>
        <ecNumber evidence="7">2.5.1.19</ecNumber>
    </recommendedName>
    <alternativeName>
        <fullName evidence="7">5-enolpyruvylshikimate-3-phosphate synthase</fullName>
        <shortName evidence="7">EPSP synthase</shortName>
        <shortName evidence="7">EPSPS</shortName>
    </alternativeName>
</protein>
<dbReference type="InterPro" id="IPR001986">
    <property type="entry name" value="Enolpyruvate_Tfrase_dom"/>
</dbReference>
<feature type="binding site" evidence="7">
    <location>
        <position position="359"/>
    </location>
    <ligand>
        <name>phosphoenolpyruvate</name>
        <dbReference type="ChEBI" id="CHEBI:58702"/>
    </ligand>
</feature>
<feature type="domain" description="Enolpyruvate transferase" evidence="8">
    <location>
        <begin position="26"/>
        <end position="436"/>
    </location>
</feature>
<dbReference type="PROSITE" id="PS00104">
    <property type="entry name" value="EPSP_SYNTHASE_1"/>
    <property type="match status" value="1"/>
</dbReference>